<evidence type="ECO:0000313" key="3">
    <source>
        <dbReference type="Proteomes" id="UP001597534"/>
    </source>
</evidence>
<name>A0ABW5YI97_9FLAO</name>
<protein>
    <submittedName>
        <fullName evidence="2">Neuromedin U</fullName>
    </submittedName>
</protein>
<dbReference type="RefSeq" id="WP_379810222.1">
    <property type="nucleotide sequence ID" value="NZ_JBHUPC010000008.1"/>
</dbReference>
<feature type="chain" id="PRO_5045655405" evidence="1">
    <location>
        <begin position="21"/>
        <end position="257"/>
    </location>
</feature>
<organism evidence="2 3">
    <name type="scientific">Flavobacterium chuncheonense</name>
    <dbReference type="NCBI Taxonomy" id="2026653"/>
    <lineage>
        <taxon>Bacteria</taxon>
        <taxon>Pseudomonadati</taxon>
        <taxon>Bacteroidota</taxon>
        <taxon>Flavobacteriia</taxon>
        <taxon>Flavobacteriales</taxon>
        <taxon>Flavobacteriaceae</taxon>
        <taxon>Flavobacterium</taxon>
    </lineage>
</organism>
<feature type="signal peptide" evidence="1">
    <location>
        <begin position="1"/>
        <end position="20"/>
    </location>
</feature>
<keyword evidence="3" id="KW-1185">Reference proteome</keyword>
<dbReference type="Proteomes" id="UP001597534">
    <property type="component" value="Unassembled WGS sequence"/>
</dbReference>
<evidence type="ECO:0000313" key="2">
    <source>
        <dbReference type="EMBL" id="MFD2890733.1"/>
    </source>
</evidence>
<accession>A0ABW5YI97</accession>
<gene>
    <name evidence="2" type="ORF">ACFS5J_01740</name>
</gene>
<proteinExistence type="predicted"/>
<sequence length="257" mass="28408">MRKNYLASIIGLFAFSFMSAQEEGAQDLANKIQNPVADLISLPFQNNTDFGDDNTNTLNIQPVLPFKISESWNLVTRTIVPIMSAPTIHDNNVTGIGNITLSALFTPSKPSSFIWAVGPSFMFPTVKENLGYDKLGLAPTFAMIYQANGMTYGGIFQNFFDVAGPSDAGDINLFYSQIFITKNLSKGWYINTAPIITANWEANSDQRWTVPLGAGFGKLFALGKLPINSQIGMYKYVEHPSDADWQLRVQVTLLFPK</sequence>
<evidence type="ECO:0000256" key="1">
    <source>
        <dbReference type="SAM" id="SignalP"/>
    </source>
</evidence>
<dbReference type="EMBL" id="JBHUPC010000008">
    <property type="protein sequence ID" value="MFD2890733.1"/>
    <property type="molecule type" value="Genomic_DNA"/>
</dbReference>
<keyword evidence="1" id="KW-0732">Signal</keyword>
<reference evidence="3" key="1">
    <citation type="journal article" date="2019" name="Int. J. Syst. Evol. Microbiol.">
        <title>The Global Catalogue of Microorganisms (GCM) 10K type strain sequencing project: providing services to taxonomists for standard genome sequencing and annotation.</title>
        <authorList>
            <consortium name="The Broad Institute Genomics Platform"/>
            <consortium name="The Broad Institute Genome Sequencing Center for Infectious Disease"/>
            <person name="Wu L."/>
            <person name="Ma J."/>
        </authorList>
    </citation>
    <scope>NUCLEOTIDE SEQUENCE [LARGE SCALE GENOMIC DNA]</scope>
    <source>
        <strain evidence="3">KCTC 22671</strain>
    </source>
</reference>
<comment type="caution">
    <text evidence="2">The sequence shown here is derived from an EMBL/GenBank/DDBJ whole genome shotgun (WGS) entry which is preliminary data.</text>
</comment>